<protein>
    <recommendedName>
        <fullName evidence="3">Copia protein</fullName>
    </recommendedName>
</protein>
<organism evidence="1 2">
    <name type="scientific">Lithospermum erythrorhizon</name>
    <name type="common">Purple gromwell</name>
    <name type="synonym">Lithospermum officinale var. erythrorhizon</name>
    <dbReference type="NCBI Taxonomy" id="34254"/>
    <lineage>
        <taxon>Eukaryota</taxon>
        <taxon>Viridiplantae</taxon>
        <taxon>Streptophyta</taxon>
        <taxon>Embryophyta</taxon>
        <taxon>Tracheophyta</taxon>
        <taxon>Spermatophyta</taxon>
        <taxon>Magnoliopsida</taxon>
        <taxon>eudicotyledons</taxon>
        <taxon>Gunneridae</taxon>
        <taxon>Pentapetalae</taxon>
        <taxon>asterids</taxon>
        <taxon>lamiids</taxon>
        <taxon>Boraginales</taxon>
        <taxon>Boraginaceae</taxon>
        <taxon>Boraginoideae</taxon>
        <taxon>Lithospermeae</taxon>
        <taxon>Lithospermum</taxon>
    </lineage>
</organism>
<sequence>MYVSQKKSSTEAEYRSLATTACELKWRSYLFKDLQLPLSLLIPLRCDNQLAVHIVENVVFHERTKHLEIDFHLVRNQYKDDFLLPAHVTPLADVFIKPLIASTLFHCWSR</sequence>
<dbReference type="PANTHER" id="PTHR11439:SF470">
    <property type="entry name" value="CYSTEINE-RICH RLK (RECEPTOR-LIKE PROTEIN KINASE) 8"/>
    <property type="match status" value="1"/>
</dbReference>
<dbReference type="Proteomes" id="UP001454036">
    <property type="component" value="Unassembled WGS sequence"/>
</dbReference>
<dbReference type="CDD" id="cd09272">
    <property type="entry name" value="RNase_HI_RT_Ty1"/>
    <property type="match status" value="1"/>
</dbReference>
<dbReference type="EMBL" id="BAABME010002310">
    <property type="protein sequence ID" value="GAA0154068.1"/>
    <property type="molecule type" value="Genomic_DNA"/>
</dbReference>
<dbReference type="AlphaFoldDB" id="A0AAV3PV00"/>
<name>A0AAV3PV00_LITER</name>
<keyword evidence="2" id="KW-1185">Reference proteome</keyword>
<evidence type="ECO:0008006" key="3">
    <source>
        <dbReference type="Google" id="ProtNLM"/>
    </source>
</evidence>
<accession>A0AAV3PV00</accession>
<dbReference type="PANTHER" id="PTHR11439">
    <property type="entry name" value="GAG-POL-RELATED RETROTRANSPOSON"/>
    <property type="match status" value="1"/>
</dbReference>
<comment type="caution">
    <text evidence="1">The sequence shown here is derived from an EMBL/GenBank/DDBJ whole genome shotgun (WGS) entry which is preliminary data.</text>
</comment>
<proteinExistence type="predicted"/>
<evidence type="ECO:0000313" key="2">
    <source>
        <dbReference type="Proteomes" id="UP001454036"/>
    </source>
</evidence>
<gene>
    <name evidence="1" type="ORF">LIER_12156</name>
</gene>
<reference evidence="1 2" key="1">
    <citation type="submission" date="2024-01" db="EMBL/GenBank/DDBJ databases">
        <title>The complete chloroplast genome sequence of Lithospermum erythrorhizon: insights into the phylogenetic relationship among Boraginaceae species and the maternal lineages of purple gromwells.</title>
        <authorList>
            <person name="Okada T."/>
            <person name="Watanabe K."/>
        </authorList>
    </citation>
    <scope>NUCLEOTIDE SEQUENCE [LARGE SCALE GENOMIC DNA]</scope>
</reference>
<evidence type="ECO:0000313" key="1">
    <source>
        <dbReference type="EMBL" id="GAA0154068.1"/>
    </source>
</evidence>